<organism evidence="1 3">
    <name type="scientific">Rotaria magnacalcarata</name>
    <dbReference type="NCBI Taxonomy" id="392030"/>
    <lineage>
        <taxon>Eukaryota</taxon>
        <taxon>Metazoa</taxon>
        <taxon>Spiralia</taxon>
        <taxon>Gnathifera</taxon>
        <taxon>Rotifera</taxon>
        <taxon>Eurotatoria</taxon>
        <taxon>Bdelloidea</taxon>
        <taxon>Philodinida</taxon>
        <taxon>Philodinidae</taxon>
        <taxon>Rotaria</taxon>
    </lineage>
</organism>
<reference evidence="1" key="1">
    <citation type="submission" date="2021-02" db="EMBL/GenBank/DDBJ databases">
        <authorList>
            <person name="Nowell W R."/>
        </authorList>
    </citation>
    <scope>NUCLEOTIDE SEQUENCE</scope>
</reference>
<accession>A0A8S3G7I1</accession>
<dbReference type="AlphaFoldDB" id="A0A8S3G7I1"/>
<evidence type="ECO:0000313" key="3">
    <source>
        <dbReference type="Proteomes" id="UP000681967"/>
    </source>
</evidence>
<comment type="caution">
    <text evidence="1">The sequence shown here is derived from an EMBL/GenBank/DDBJ whole genome shotgun (WGS) entry which is preliminary data.</text>
</comment>
<protein>
    <recommendedName>
        <fullName evidence="4">SAM domain-containing protein</fullName>
    </recommendedName>
</protein>
<evidence type="ECO:0000313" key="2">
    <source>
        <dbReference type="EMBL" id="CAF5219990.1"/>
    </source>
</evidence>
<dbReference type="EMBL" id="CAJOBJ010364155">
    <property type="protein sequence ID" value="CAF5219990.1"/>
    <property type="molecule type" value="Genomic_DNA"/>
</dbReference>
<gene>
    <name evidence="1" type="ORF">BYL167_LOCUS72760</name>
    <name evidence="2" type="ORF">GIL414_LOCUS83781</name>
</gene>
<sequence>EQIRSQAIETLLKRIIPNYDDKVETKVLPTIDIAYISVDMNERRAPINFNHRQRAQEMMNLENWTNREVLAWCESLNLPSFSKLLKNFDGQSVIRLHEFCKPNSTETISLLNNDLHNICQQENTADIQISVHEFIQFQIEVEKLLQTKTIFRKSSLSISTSRQHIYKGLKIKTCSIL</sequence>
<proteinExistence type="predicted"/>
<dbReference type="Gene3D" id="1.10.150.50">
    <property type="entry name" value="Transcription Factor, Ets-1"/>
    <property type="match status" value="1"/>
</dbReference>
<dbReference type="Proteomes" id="UP000681720">
    <property type="component" value="Unassembled WGS sequence"/>
</dbReference>
<evidence type="ECO:0008006" key="4">
    <source>
        <dbReference type="Google" id="ProtNLM"/>
    </source>
</evidence>
<dbReference type="EMBL" id="CAJOBH010259303">
    <property type="protein sequence ID" value="CAF5153222.1"/>
    <property type="molecule type" value="Genomic_DNA"/>
</dbReference>
<dbReference type="InterPro" id="IPR013761">
    <property type="entry name" value="SAM/pointed_sf"/>
</dbReference>
<evidence type="ECO:0000313" key="1">
    <source>
        <dbReference type="EMBL" id="CAF5153222.1"/>
    </source>
</evidence>
<feature type="non-terminal residue" evidence="1">
    <location>
        <position position="1"/>
    </location>
</feature>
<dbReference type="Proteomes" id="UP000681967">
    <property type="component" value="Unassembled WGS sequence"/>
</dbReference>
<name>A0A8S3G7I1_9BILA</name>